<evidence type="ECO:0000313" key="1">
    <source>
        <dbReference type="EMBL" id="SFP02287.1"/>
    </source>
</evidence>
<dbReference type="EMBL" id="FOXB01000004">
    <property type="protein sequence ID" value="SFP02287.1"/>
    <property type="molecule type" value="Genomic_DNA"/>
</dbReference>
<evidence type="ECO:0000313" key="2">
    <source>
        <dbReference type="Proteomes" id="UP000199227"/>
    </source>
</evidence>
<dbReference type="RefSeq" id="WP_092910839.1">
    <property type="nucleotide sequence ID" value="NZ_FOXB01000004.1"/>
</dbReference>
<accession>A0A1I5LYQ1</accession>
<dbReference type="Proteomes" id="UP000199227">
    <property type="component" value="Unassembled WGS sequence"/>
</dbReference>
<name>A0A1I5LYQ1_9BACT</name>
<sequence>MLIEIKNKEMVKHLKKLAEEEGVEVNDIVNDLLAFSMDNAIATLAMRRIEYALINEIIPSIKSAQVNIYAARNQITNMHADILEDADRALAISQEAGKLGEEVVFDNSDTDDE</sequence>
<dbReference type="AlphaFoldDB" id="A0A1I5LYQ1"/>
<keyword evidence="2" id="KW-1185">Reference proteome</keyword>
<organism evidence="1 2">
    <name type="scientific">Hydrogenimonas thermophila</name>
    <dbReference type="NCBI Taxonomy" id="223786"/>
    <lineage>
        <taxon>Bacteria</taxon>
        <taxon>Pseudomonadati</taxon>
        <taxon>Campylobacterota</taxon>
        <taxon>Epsilonproteobacteria</taxon>
        <taxon>Campylobacterales</taxon>
        <taxon>Hydrogenimonadaceae</taxon>
        <taxon>Hydrogenimonas</taxon>
    </lineage>
</organism>
<gene>
    <name evidence="1" type="ORF">SAMN05216234_10479</name>
</gene>
<dbReference type="STRING" id="223786.SAMN05216234_10479"/>
<protein>
    <submittedName>
        <fullName evidence="1">Uncharacterized protein</fullName>
    </submittedName>
</protein>
<proteinExistence type="predicted"/>
<reference evidence="1 2" key="1">
    <citation type="submission" date="2016-10" db="EMBL/GenBank/DDBJ databases">
        <authorList>
            <person name="de Groot N.N."/>
        </authorList>
    </citation>
    <scope>NUCLEOTIDE SEQUENCE [LARGE SCALE GENOMIC DNA]</scope>
    <source>
        <strain evidence="1 2">EP1-55-1</strain>
    </source>
</reference>